<dbReference type="Pfam" id="PF00005">
    <property type="entry name" value="ABC_tran"/>
    <property type="match status" value="1"/>
</dbReference>
<evidence type="ECO:0000313" key="5">
    <source>
        <dbReference type="EMBL" id="OBH55851.1"/>
    </source>
</evidence>
<dbReference type="CDD" id="cd03293">
    <property type="entry name" value="ABC_NrtD_SsuB_transporters"/>
    <property type="match status" value="1"/>
</dbReference>
<evidence type="ECO:0000313" key="6">
    <source>
        <dbReference type="Proteomes" id="UP000093861"/>
    </source>
</evidence>
<dbReference type="Gene3D" id="3.40.50.300">
    <property type="entry name" value="P-loop containing nucleotide triphosphate hydrolases"/>
    <property type="match status" value="1"/>
</dbReference>
<gene>
    <name evidence="5" type="ORF">A5685_10455</name>
</gene>
<dbReference type="AlphaFoldDB" id="A0A1A2RV49"/>
<dbReference type="InterPro" id="IPR027417">
    <property type="entry name" value="P-loop_NTPase"/>
</dbReference>
<dbReference type="InterPro" id="IPR003439">
    <property type="entry name" value="ABC_transporter-like_ATP-bd"/>
</dbReference>
<dbReference type="SMART" id="SM00382">
    <property type="entry name" value="AAA"/>
    <property type="match status" value="1"/>
</dbReference>
<protein>
    <submittedName>
        <fullName evidence="5">ABC transporter</fullName>
    </submittedName>
</protein>
<dbReference type="RefSeq" id="WP_064953582.1">
    <property type="nucleotide sequence ID" value="NZ_LZJS01000133.1"/>
</dbReference>
<keyword evidence="1" id="KW-0813">Transport</keyword>
<dbReference type="GO" id="GO:0016887">
    <property type="term" value="F:ATP hydrolysis activity"/>
    <property type="evidence" value="ECO:0007669"/>
    <property type="project" value="InterPro"/>
</dbReference>
<name>A0A1A2RV49_9MYCO</name>
<dbReference type="InterPro" id="IPR050166">
    <property type="entry name" value="ABC_transporter_ATP-bind"/>
</dbReference>
<dbReference type="EMBL" id="LZJS01000133">
    <property type="protein sequence ID" value="OBH55851.1"/>
    <property type="molecule type" value="Genomic_DNA"/>
</dbReference>
<dbReference type="Proteomes" id="UP000093861">
    <property type="component" value="Unassembled WGS sequence"/>
</dbReference>
<comment type="caution">
    <text evidence="5">The sequence shown here is derived from an EMBL/GenBank/DDBJ whole genome shotgun (WGS) entry which is preliminary data.</text>
</comment>
<evidence type="ECO:0000256" key="1">
    <source>
        <dbReference type="ARBA" id="ARBA00022448"/>
    </source>
</evidence>
<dbReference type="PANTHER" id="PTHR42788">
    <property type="entry name" value="TAURINE IMPORT ATP-BINDING PROTEIN-RELATED"/>
    <property type="match status" value="1"/>
</dbReference>
<dbReference type="PANTHER" id="PTHR42788:SF13">
    <property type="entry name" value="ALIPHATIC SULFONATES IMPORT ATP-BINDING PROTEIN SSUB"/>
    <property type="match status" value="1"/>
</dbReference>
<feature type="domain" description="ABC transporter" evidence="4">
    <location>
        <begin position="6"/>
        <end position="245"/>
    </location>
</feature>
<keyword evidence="2" id="KW-0547">Nucleotide-binding</keyword>
<dbReference type="PROSITE" id="PS50893">
    <property type="entry name" value="ABC_TRANSPORTER_2"/>
    <property type="match status" value="1"/>
</dbReference>
<dbReference type="InterPro" id="IPR003593">
    <property type="entry name" value="AAA+_ATPase"/>
</dbReference>
<sequence>MSAGNLVLKAVGKVYRTTGTPVVAVENFSLDIAAGELHVIVGPSGCGKSTLLGAVAGFTDITSGHIELDGQLLRGPTRPTAAIGPDRVVVFQDSTLFPWFTVAENVSYGLVAQRRLSRRDAAEIAVQRLQDVGLGDIARSYPGELSSGVQRRVEILRALVMEPTVLLLDEPFRGMDAISRSAMHDALLQIYDKSAVTVLFITHDIEEAVYLGSRVTVMTTRPGRAKATIDVDLDRPRDRDLITAPYFRELVGEVSGAVRDEARRAFDAGEREMVQ</sequence>
<organism evidence="5 6">
    <name type="scientific">Mycobacterium colombiense</name>
    <dbReference type="NCBI Taxonomy" id="339268"/>
    <lineage>
        <taxon>Bacteria</taxon>
        <taxon>Bacillati</taxon>
        <taxon>Actinomycetota</taxon>
        <taxon>Actinomycetes</taxon>
        <taxon>Mycobacteriales</taxon>
        <taxon>Mycobacteriaceae</taxon>
        <taxon>Mycobacterium</taxon>
        <taxon>Mycobacterium avium complex (MAC)</taxon>
    </lineage>
</organism>
<evidence type="ECO:0000256" key="2">
    <source>
        <dbReference type="ARBA" id="ARBA00022741"/>
    </source>
</evidence>
<evidence type="ECO:0000256" key="3">
    <source>
        <dbReference type="ARBA" id="ARBA00022840"/>
    </source>
</evidence>
<dbReference type="GO" id="GO:0005524">
    <property type="term" value="F:ATP binding"/>
    <property type="evidence" value="ECO:0007669"/>
    <property type="project" value="UniProtKB-KW"/>
</dbReference>
<proteinExistence type="predicted"/>
<dbReference type="SUPFAM" id="SSF52540">
    <property type="entry name" value="P-loop containing nucleoside triphosphate hydrolases"/>
    <property type="match status" value="1"/>
</dbReference>
<accession>A0A1A2RV49</accession>
<reference evidence="5 6" key="1">
    <citation type="submission" date="2016-06" db="EMBL/GenBank/DDBJ databases">
        <authorList>
            <person name="Kjaerup R.B."/>
            <person name="Dalgaard T.S."/>
            <person name="Juul-Madsen H.R."/>
        </authorList>
    </citation>
    <scope>NUCLEOTIDE SEQUENCE [LARGE SCALE GENOMIC DNA]</scope>
    <source>
        <strain evidence="5 6">E2464</strain>
    </source>
</reference>
<keyword evidence="3" id="KW-0067">ATP-binding</keyword>
<evidence type="ECO:0000259" key="4">
    <source>
        <dbReference type="PROSITE" id="PS50893"/>
    </source>
</evidence>